<reference evidence="10 11" key="1">
    <citation type="submission" date="2020-04" db="EMBL/GenBank/DDBJ databases">
        <title>Ramlibacter sp. G-1-2-2 isolated from soil.</title>
        <authorList>
            <person name="Dahal R.H."/>
        </authorList>
    </citation>
    <scope>NUCLEOTIDE SEQUENCE [LARGE SCALE GENOMIC DNA]</scope>
    <source>
        <strain evidence="10 11">G-1-2-2</strain>
    </source>
</reference>
<feature type="transmembrane region" description="Helical" evidence="8">
    <location>
        <begin position="381"/>
        <end position="399"/>
    </location>
</feature>
<dbReference type="GO" id="GO:0022857">
    <property type="term" value="F:transmembrane transporter activity"/>
    <property type="evidence" value="ECO:0007669"/>
    <property type="project" value="InterPro"/>
</dbReference>
<dbReference type="InterPro" id="IPR005829">
    <property type="entry name" value="Sugar_transporter_CS"/>
</dbReference>
<feature type="transmembrane region" description="Helical" evidence="8">
    <location>
        <begin position="150"/>
        <end position="171"/>
    </location>
</feature>
<evidence type="ECO:0000256" key="2">
    <source>
        <dbReference type="ARBA" id="ARBA00022448"/>
    </source>
</evidence>
<dbReference type="InterPro" id="IPR036259">
    <property type="entry name" value="MFS_trans_sf"/>
</dbReference>
<feature type="transmembrane region" description="Helical" evidence="8">
    <location>
        <begin position="314"/>
        <end position="339"/>
    </location>
</feature>
<evidence type="ECO:0000313" key="10">
    <source>
        <dbReference type="EMBL" id="NML46729.1"/>
    </source>
</evidence>
<dbReference type="GO" id="GO:0005886">
    <property type="term" value="C:plasma membrane"/>
    <property type="evidence" value="ECO:0007669"/>
    <property type="project" value="UniProtKB-SubCell"/>
</dbReference>
<feature type="domain" description="Major facilitator superfamily (MFS) profile" evidence="9">
    <location>
        <begin position="60"/>
        <end position="516"/>
    </location>
</feature>
<accession>A0A848HB47</accession>
<dbReference type="Proteomes" id="UP000541185">
    <property type="component" value="Unassembled WGS sequence"/>
</dbReference>
<dbReference type="PROSITE" id="PS50850">
    <property type="entry name" value="MFS"/>
    <property type="match status" value="1"/>
</dbReference>
<comment type="subcellular location">
    <subcellularLocation>
        <location evidence="1">Cell membrane</location>
        <topology evidence="1">Multi-pass membrane protein</topology>
    </subcellularLocation>
</comment>
<feature type="transmembrane region" description="Helical" evidence="8">
    <location>
        <begin position="492"/>
        <end position="512"/>
    </location>
</feature>
<dbReference type="Pfam" id="PF07690">
    <property type="entry name" value="MFS_1"/>
    <property type="match status" value="1"/>
</dbReference>
<dbReference type="EMBL" id="JABBFX010000002">
    <property type="protein sequence ID" value="NML46729.1"/>
    <property type="molecule type" value="Genomic_DNA"/>
</dbReference>
<evidence type="ECO:0000256" key="4">
    <source>
        <dbReference type="ARBA" id="ARBA00022692"/>
    </source>
</evidence>
<feature type="transmembrane region" description="Helical" evidence="8">
    <location>
        <begin position="125"/>
        <end position="144"/>
    </location>
</feature>
<keyword evidence="2" id="KW-0813">Transport</keyword>
<dbReference type="FunFam" id="1.20.1720.10:FF:000004">
    <property type="entry name" value="EmrB/QacA family drug resistance transporter"/>
    <property type="match status" value="1"/>
</dbReference>
<keyword evidence="5 8" id="KW-1133">Transmembrane helix</keyword>
<dbReference type="InterPro" id="IPR020846">
    <property type="entry name" value="MFS_dom"/>
</dbReference>
<comment type="caution">
    <text evidence="10">The sequence shown here is derived from an EMBL/GenBank/DDBJ whole genome shotgun (WGS) entry which is preliminary data.</text>
</comment>
<keyword evidence="6 8" id="KW-0472">Membrane</keyword>
<feature type="transmembrane region" description="Helical" evidence="8">
    <location>
        <begin position="211"/>
        <end position="227"/>
    </location>
</feature>
<feature type="transmembrane region" description="Helical" evidence="8">
    <location>
        <begin position="183"/>
        <end position="205"/>
    </location>
</feature>
<keyword evidence="4 8" id="KW-0812">Transmembrane</keyword>
<evidence type="ECO:0000259" key="9">
    <source>
        <dbReference type="PROSITE" id="PS50850"/>
    </source>
</evidence>
<dbReference type="RefSeq" id="WP_169420975.1">
    <property type="nucleotide sequence ID" value="NZ_JABBFX010000002.1"/>
</dbReference>
<protein>
    <submittedName>
        <fullName evidence="10">MFS transporter</fullName>
    </submittedName>
</protein>
<gene>
    <name evidence="10" type="ORF">HHL11_23500</name>
</gene>
<dbReference type="Gene3D" id="1.20.1720.10">
    <property type="entry name" value="Multidrug resistance protein D"/>
    <property type="match status" value="1"/>
</dbReference>
<evidence type="ECO:0000313" key="11">
    <source>
        <dbReference type="Proteomes" id="UP000541185"/>
    </source>
</evidence>
<feature type="transmembrane region" description="Helical" evidence="8">
    <location>
        <begin position="351"/>
        <end position="369"/>
    </location>
</feature>
<dbReference type="InterPro" id="IPR011701">
    <property type="entry name" value="MFS"/>
</dbReference>
<evidence type="ECO:0000256" key="6">
    <source>
        <dbReference type="ARBA" id="ARBA00023136"/>
    </source>
</evidence>
<evidence type="ECO:0000256" key="7">
    <source>
        <dbReference type="SAM" id="MobiDB-lite"/>
    </source>
</evidence>
<dbReference type="AlphaFoldDB" id="A0A848HB47"/>
<organism evidence="10 11">
    <name type="scientific">Ramlibacter agri</name>
    <dbReference type="NCBI Taxonomy" id="2728837"/>
    <lineage>
        <taxon>Bacteria</taxon>
        <taxon>Pseudomonadati</taxon>
        <taxon>Pseudomonadota</taxon>
        <taxon>Betaproteobacteria</taxon>
        <taxon>Burkholderiales</taxon>
        <taxon>Comamonadaceae</taxon>
        <taxon>Ramlibacter</taxon>
    </lineage>
</organism>
<dbReference type="Gene3D" id="1.20.1250.20">
    <property type="entry name" value="MFS general substrate transporter like domains"/>
    <property type="match status" value="1"/>
</dbReference>
<feature type="region of interest" description="Disordered" evidence="7">
    <location>
        <begin position="1"/>
        <end position="52"/>
    </location>
</feature>
<evidence type="ECO:0000256" key="8">
    <source>
        <dbReference type="SAM" id="Phobius"/>
    </source>
</evidence>
<dbReference type="SUPFAM" id="SSF103473">
    <property type="entry name" value="MFS general substrate transporter"/>
    <property type="match status" value="1"/>
</dbReference>
<feature type="transmembrane region" description="Helical" evidence="8">
    <location>
        <begin position="248"/>
        <end position="267"/>
    </location>
</feature>
<dbReference type="PANTHER" id="PTHR23501:SF197">
    <property type="entry name" value="COMD"/>
    <property type="match status" value="1"/>
</dbReference>
<proteinExistence type="predicted"/>
<evidence type="ECO:0000256" key="3">
    <source>
        <dbReference type="ARBA" id="ARBA00022475"/>
    </source>
</evidence>
<dbReference type="PROSITE" id="PS00217">
    <property type="entry name" value="SUGAR_TRANSPORT_2"/>
    <property type="match status" value="1"/>
</dbReference>
<evidence type="ECO:0000256" key="5">
    <source>
        <dbReference type="ARBA" id="ARBA00022989"/>
    </source>
</evidence>
<feature type="transmembrane region" description="Helical" evidence="8">
    <location>
        <begin position="445"/>
        <end position="472"/>
    </location>
</feature>
<feature type="transmembrane region" description="Helical" evidence="8">
    <location>
        <begin position="97"/>
        <end position="113"/>
    </location>
</feature>
<name>A0A848HB47_9BURK</name>
<sequence>MPSFAENTPKMAQQRDQAEADAESAAPLLTEGSLPSSTTGREDGEPPPRAGTSRASFLALFSAVMLPMFMAAVDQTLLATATPRIARELGGLTDTSWIAVGYLLAATIMAPLYGRLGDRFGRRSVMLSALVVFMAGSLACGYAPGMQSLIAARVLQGLGGGGLMVLSQALIGELVPPWERPRYQGYFAIVFTVSSVGGPLIGGLVVNHGNWRWLFLANLPLGLLALWRVSRLPRAPQSPHRHAAYDPLGFGLFVACACSALLWFGQVGHRFDLASATSALLVVVAITTGATLWRQQRRHPNAFLPLDILRLPGVGWICMTVIAFAATMFALLFLLPIYLSVAHHANAVASGLQLLPLTAGIVVGSTLNGRYSAWTGTSGRLPPFGLGAAALALLALALFPPTQLAIGAAAAVCGIGFGTVMPNAQLATQILGGRERLGASSALLALARSIGASVGTAGFGGLAFVLLGAQAAGGEGEPLRLDAIDAARANHAFHIVFAALAVLAALGAVAALRAPTLDLRSQGSAQDRKPA</sequence>
<evidence type="ECO:0000256" key="1">
    <source>
        <dbReference type="ARBA" id="ARBA00004651"/>
    </source>
</evidence>
<keyword evidence="11" id="KW-1185">Reference proteome</keyword>
<dbReference type="PANTHER" id="PTHR23501">
    <property type="entry name" value="MAJOR FACILITATOR SUPERFAMILY"/>
    <property type="match status" value="1"/>
</dbReference>
<keyword evidence="3" id="KW-1003">Cell membrane</keyword>
<feature type="transmembrane region" description="Helical" evidence="8">
    <location>
        <begin position="405"/>
        <end position="424"/>
    </location>
</feature>
<feature type="transmembrane region" description="Helical" evidence="8">
    <location>
        <begin position="57"/>
        <end position="77"/>
    </location>
</feature>
<feature type="transmembrane region" description="Helical" evidence="8">
    <location>
        <begin position="273"/>
        <end position="293"/>
    </location>
</feature>